<proteinExistence type="predicted"/>
<dbReference type="Proteomes" id="UP000198972">
    <property type="component" value="Unassembled WGS sequence"/>
</dbReference>
<dbReference type="Gene3D" id="3.30.70.1280">
    <property type="entry name" value="SP0830-like domains"/>
    <property type="match status" value="1"/>
</dbReference>
<dbReference type="OrthoDB" id="9806494at2"/>
<evidence type="ECO:0000313" key="2">
    <source>
        <dbReference type="Proteomes" id="UP000198972"/>
    </source>
</evidence>
<gene>
    <name evidence="1" type="ORF">SAMN04488542_13218</name>
</gene>
<organism evidence="1 2">
    <name type="scientific">Fontibacillus panacisegetis</name>
    <dbReference type="NCBI Taxonomy" id="670482"/>
    <lineage>
        <taxon>Bacteria</taxon>
        <taxon>Bacillati</taxon>
        <taxon>Bacillota</taxon>
        <taxon>Bacilli</taxon>
        <taxon>Bacillales</taxon>
        <taxon>Paenibacillaceae</taxon>
        <taxon>Fontibacillus</taxon>
    </lineage>
</organism>
<dbReference type="AlphaFoldDB" id="A0A1G7SU98"/>
<dbReference type="STRING" id="670482.SAMN04488542_13218"/>
<dbReference type="PANTHER" id="PTHR36439">
    <property type="entry name" value="BLL4334 PROTEIN"/>
    <property type="match status" value="1"/>
</dbReference>
<dbReference type="RefSeq" id="WP_091235226.1">
    <property type="nucleotide sequence ID" value="NZ_FNBG01000032.1"/>
</dbReference>
<dbReference type="SUPFAM" id="SSF160379">
    <property type="entry name" value="SP0830-like"/>
    <property type="match status" value="1"/>
</dbReference>
<dbReference type="EMBL" id="FNBG01000032">
    <property type="protein sequence ID" value="SDG26613.1"/>
    <property type="molecule type" value="Genomic_DNA"/>
</dbReference>
<dbReference type="Pfam" id="PF08002">
    <property type="entry name" value="DUF1697"/>
    <property type="match status" value="1"/>
</dbReference>
<protein>
    <submittedName>
        <fullName evidence="1">Uncharacterized conserved protein, DUF1697 family</fullName>
    </submittedName>
</protein>
<keyword evidence="2" id="KW-1185">Reference proteome</keyword>
<name>A0A1G7SU98_9BACL</name>
<dbReference type="InterPro" id="IPR012545">
    <property type="entry name" value="DUF1697"/>
</dbReference>
<reference evidence="1 2" key="1">
    <citation type="submission" date="2016-10" db="EMBL/GenBank/DDBJ databases">
        <authorList>
            <person name="de Groot N.N."/>
        </authorList>
    </citation>
    <scope>NUCLEOTIDE SEQUENCE [LARGE SCALE GENOMIC DNA]</scope>
    <source>
        <strain evidence="1 2">DSM 28129</strain>
    </source>
</reference>
<dbReference type="PIRSF" id="PIRSF008502">
    <property type="entry name" value="UCP008502"/>
    <property type="match status" value="1"/>
</dbReference>
<accession>A0A1G7SU98</accession>
<evidence type="ECO:0000313" key="1">
    <source>
        <dbReference type="EMBL" id="SDG26613.1"/>
    </source>
</evidence>
<sequence>MGKYVALLRGINVGGKNKIKMAELRAAMERLGLSEVQTYIQSGNILFESDDDEQTLRIMIEQMIEQEFGLSIPTILRTSDELQEIVRNCPFSDQEIAEAAASSEVESMYVTMLLDAPDAERMEKLKAFDFKGDQFSIQGRDVYMLFQQSIRNSKLAVQVEKLGVPTTRNWKTMNKLISMFEAL</sequence>
<dbReference type="PANTHER" id="PTHR36439:SF1">
    <property type="entry name" value="DUF1697 DOMAIN-CONTAINING PROTEIN"/>
    <property type="match status" value="1"/>
</dbReference>